<feature type="signal peptide" evidence="1">
    <location>
        <begin position="1"/>
        <end position="23"/>
    </location>
</feature>
<keyword evidence="1" id="KW-0732">Signal</keyword>
<gene>
    <name evidence="2" type="ORF">E3D37_14730</name>
</gene>
<feature type="chain" id="PRO_5043612377" evidence="1">
    <location>
        <begin position="24"/>
        <end position="203"/>
    </location>
</feature>
<dbReference type="RefSeq" id="WP_134255419.1">
    <property type="nucleotide sequence ID" value="NZ_JAYNDD010000025.1"/>
</dbReference>
<organism evidence="2 3">
    <name type="scientific">Burkholderia cepacia</name>
    <name type="common">Pseudomonas cepacia</name>
    <dbReference type="NCBI Taxonomy" id="292"/>
    <lineage>
        <taxon>Bacteria</taxon>
        <taxon>Pseudomonadati</taxon>
        <taxon>Pseudomonadota</taxon>
        <taxon>Betaproteobacteria</taxon>
        <taxon>Burkholderiales</taxon>
        <taxon>Burkholderiaceae</taxon>
        <taxon>Burkholderia</taxon>
        <taxon>Burkholderia cepacia complex</taxon>
    </lineage>
</organism>
<evidence type="ECO:0000313" key="3">
    <source>
        <dbReference type="Proteomes" id="UP000298234"/>
    </source>
</evidence>
<name>A0AAX2RS95_BURCE</name>
<dbReference type="AlphaFoldDB" id="A0AAX2RS95"/>
<evidence type="ECO:0000313" key="2">
    <source>
        <dbReference type="EMBL" id="TEU48637.1"/>
    </source>
</evidence>
<accession>A0AAX2RS95</accession>
<protein>
    <submittedName>
        <fullName evidence="2">Uncharacterized protein</fullName>
    </submittedName>
</protein>
<evidence type="ECO:0000256" key="1">
    <source>
        <dbReference type="SAM" id="SignalP"/>
    </source>
</evidence>
<proteinExistence type="predicted"/>
<comment type="caution">
    <text evidence="2">The sequence shown here is derived from an EMBL/GenBank/DDBJ whole genome shotgun (WGS) entry which is preliminary data.</text>
</comment>
<dbReference type="EMBL" id="SNSQ01000014">
    <property type="protein sequence ID" value="TEU48637.1"/>
    <property type="molecule type" value="Genomic_DNA"/>
</dbReference>
<dbReference type="Proteomes" id="UP000298234">
    <property type="component" value="Unassembled WGS sequence"/>
</dbReference>
<reference evidence="2 3" key="1">
    <citation type="submission" date="2019-03" db="EMBL/GenBank/DDBJ databases">
        <title>Burkholderia cepacia outbreak.</title>
        <authorList>
            <person name="Farzana R."/>
            <person name="Walsh T.R."/>
        </authorList>
    </citation>
    <scope>NUCLEOTIDE SEQUENCE [LARGE SCALE GENOMIC DNA]</scope>
    <source>
        <strain evidence="3">d13</strain>
    </source>
</reference>
<sequence length="203" mass="21759">MVTVKSLAAGGALWCALLSTAGAHDTHLLPKAADSRAAHMSMQEVPAQQKQPLATGAAFDTHHRLWAAWVEGAHVVVAQSDDADRTLSAPATVNAMPEPIYTSAENRPKIATSPDMQFAMVAMDVYDDNGPAISRALAQMHLPQVVQYANAEPMPERLSAALDAGWRGEMPRTVWIGRDGARETRSGLLTADVLDGGLQRARR</sequence>